<comment type="similarity">
    <text evidence="3">Belongs to the class-I pyridoxal-phosphate-dependent aminotransferase family.</text>
</comment>
<dbReference type="Pfam" id="PF00392">
    <property type="entry name" value="GntR"/>
    <property type="match status" value="1"/>
</dbReference>
<evidence type="ECO:0000313" key="12">
    <source>
        <dbReference type="EMBL" id="KAB3530352.1"/>
    </source>
</evidence>
<keyword evidence="7" id="KW-0663">Pyridoxal phosphate</keyword>
<comment type="caution">
    <text evidence="12">The sequence shown here is derived from an EMBL/GenBank/DDBJ whole genome shotgun (WGS) entry which is preliminary data.</text>
</comment>
<name>A0A6I0F5Y5_9FIRM</name>
<dbReference type="SUPFAM" id="SSF46785">
    <property type="entry name" value="Winged helix' DNA-binding domain"/>
    <property type="match status" value="1"/>
</dbReference>
<dbReference type="AlphaFoldDB" id="A0A6I0F5Y5"/>
<dbReference type="InterPro" id="IPR036390">
    <property type="entry name" value="WH_DNA-bd_sf"/>
</dbReference>
<dbReference type="SMART" id="SM00345">
    <property type="entry name" value="HTH_GNTR"/>
    <property type="match status" value="1"/>
</dbReference>
<comment type="subunit">
    <text evidence="4">Homodimer.</text>
</comment>
<evidence type="ECO:0000256" key="1">
    <source>
        <dbReference type="ARBA" id="ARBA00001933"/>
    </source>
</evidence>
<evidence type="ECO:0000256" key="10">
    <source>
        <dbReference type="ARBA" id="ARBA00023163"/>
    </source>
</evidence>
<evidence type="ECO:0000256" key="5">
    <source>
        <dbReference type="ARBA" id="ARBA00022576"/>
    </source>
</evidence>
<dbReference type="GO" id="GO:0030170">
    <property type="term" value="F:pyridoxal phosphate binding"/>
    <property type="evidence" value="ECO:0007669"/>
    <property type="project" value="InterPro"/>
</dbReference>
<dbReference type="PROSITE" id="PS50949">
    <property type="entry name" value="HTH_GNTR"/>
    <property type="match status" value="1"/>
</dbReference>
<dbReference type="InterPro" id="IPR015421">
    <property type="entry name" value="PyrdxlP-dep_Trfase_major"/>
</dbReference>
<dbReference type="InterPro" id="IPR036388">
    <property type="entry name" value="WH-like_DNA-bd_sf"/>
</dbReference>
<evidence type="ECO:0000259" key="11">
    <source>
        <dbReference type="PROSITE" id="PS50949"/>
    </source>
</evidence>
<evidence type="ECO:0000313" key="13">
    <source>
        <dbReference type="Proteomes" id="UP000432715"/>
    </source>
</evidence>
<dbReference type="GO" id="GO:0008483">
    <property type="term" value="F:transaminase activity"/>
    <property type="evidence" value="ECO:0007669"/>
    <property type="project" value="UniProtKB-KW"/>
</dbReference>
<dbReference type="InterPro" id="IPR000524">
    <property type="entry name" value="Tscrpt_reg_HTH_GntR"/>
</dbReference>
<evidence type="ECO:0000256" key="9">
    <source>
        <dbReference type="ARBA" id="ARBA00023125"/>
    </source>
</evidence>
<protein>
    <submittedName>
        <fullName evidence="12">PLP-dependent aminotransferase family protein</fullName>
    </submittedName>
</protein>
<keyword evidence="8" id="KW-0805">Transcription regulation</keyword>
<gene>
    <name evidence="12" type="ORF">F8154_13890</name>
</gene>
<dbReference type="EMBL" id="WBZC01000067">
    <property type="protein sequence ID" value="KAB3530352.1"/>
    <property type="molecule type" value="Genomic_DNA"/>
</dbReference>
<dbReference type="Gene3D" id="3.40.640.10">
    <property type="entry name" value="Type I PLP-dependent aspartate aminotransferase-like (Major domain)"/>
    <property type="match status" value="1"/>
</dbReference>
<dbReference type="PANTHER" id="PTHR46577">
    <property type="entry name" value="HTH-TYPE TRANSCRIPTIONAL REGULATORY PROTEIN GABR"/>
    <property type="match status" value="1"/>
</dbReference>
<evidence type="ECO:0000256" key="6">
    <source>
        <dbReference type="ARBA" id="ARBA00022679"/>
    </source>
</evidence>
<dbReference type="GO" id="GO:0003677">
    <property type="term" value="F:DNA binding"/>
    <property type="evidence" value="ECO:0007669"/>
    <property type="project" value="UniProtKB-KW"/>
</dbReference>
<dbReference type="GO" id="GO:0003700">
    <property type="term" value="F:DNA-binding transcription factor activity"/>
    <property type="evidence" value="ECO:0007669"/>
    <property type="project" value="InterPro"/>
</dbReference>
<keyword evidence="10" id="KW-0804">Transcription</keyword>
<dbReference type="CDD" id="cd07377">
    <property type="entry name" value="WHTH_GntR"/>
    <property type="match status" value="1"/>
</dbReference>
<dbReference type="SUPFAM" id="SSF53383">
    <property type="entry name" value="PLP-dependent transferases"/>
    <property type="match status" value="1"/>
</dbReference>
<keyword evidence="5 12" id="KW-0032">Aminotransferase</keyword>
<keyword evidence="6 12" id="KW-0808">Transferase</keyword>
<sequence length="496" mass="57229">MYDFKSIKLDKNQSQHLYIQLYKKIKELILQGHLMEEERLLPVRKMAKTLEVNNVTVVKAYEILEKEGLVYKRIGSGTYIAKELPQELNNEDDISKHQASVKNQLMEQGHVKVEKNMINFASATPSAELFPVEDFKRVLNEVLDRDKGHAFDYQEGKGYYPLRSVLNKYIKHYGIEADTESIQIISGAQQGIDIISKALINYGDYVVIESPSYTGAMAAFHSRGAKIIDIPLQKDGLDLETLEKKIKIYKPRFIYVMPNFQNPTGISYSISKKKEILNICKRHNIYIVEDDYLSDLDFNSNDSTTLKKLDNHEIVIYVKSFSKIFMPGLRLGFLVIPSKLHHNLLMAKHTTDISTSGLLQRAFELYLNKGIWQKHLAYMEEQYKERFLLMEESINQYFPKYVDCQLPLGGVNFWLKLPKGFSSNKLYERAVKENVIFAPGNLFFMGNQDEGYFRLSIASVNPSEIKYGIKLLGNLIGEYIDNKEELRKDITIKPIL</sequence>
<evidence type="ECO:0000256" key="4">
    <source>
        <dbReference type="ARBA" id="ARBA00011738"/>
    </source>
</evidence>
<proteinExistence type="inferred from homology"/>
<dbReference type="RefSeq" id="WP_151862221.1">
    <property type="nucleotide sequence ID" value="NZ_WBZC01000067.1"/>
</dbReference>
<dbReference type="Proteomes" id="UP000432715">
    <property type="component" value="Unassembled WGS sequence"/>
</dbReference>
<accession>A0A6I0F5Y5</accession>
<dbReference type="InterPro" id="IPR004839">
    <property type="entry name" value="Aminotransferase_I/II_large"/>
</dbReference>
<feature type="domain" description="HTH gntR-type" evidence="11">
    <location>
        <begin position="15"/>
        <end position="83"/>
    </location>
</feature>
<dbReference type="PANTHER" id="PTHR46577:SF1">
    <property type="entry name" value="HTH-TYPE TRANSCRIPTIONAL REGULATORY PROTEIN GABR"/>
    <property type="match status" value="1"/>
</dbReference>
<evidence type="ECO:0000256" key="8">
    <source>
        <dbReference type="ARBA" id="ARBA00023015"/>
    </source>
</evidence>
<dbReference type="InterPro" id="IPR015422">
    <property type="entry name" value="PyrdxlP-dep_Trfase_small"/>
</dbReference>
<evidence type="ECO:0000256" key="7">
    <source>
        <dbReference type="ARBA" id="ARBA00022898"/>
    </source>
</evidence>
<reference evidence="12 13" key="1">
    <citation type="submission" date="2019-10" db="EMBL/GenBank/DDBJ databases">
        <title>Alkaliphilus serpentinus sp. nov. and Alkaliphilus pronyensis sp. nov., two novel anaerobic alkaliphilic species isolated from the serpentinized-hosted hydrothermal field of the Prony Bay (New Caledonia).</title>
        <authorList>
            <person name="Postec A."/>
        </authorList>
    </citation>
    <scope>NUCLEOTIDE SEQUENCE [LARGE SCALE GENOMIC DNA]</scope>
    <source>
        <strain evidence="12 13">LacV</strain>
    </source>
</reference>
<comment type="similarity">
    <text evidence="2">In the C-terminal section; belongs to the class-I pyridoxal-phosphate-dependent aminotransferase family.</text>
</comment>
<keyword evidence="13" id="KW-1185">Reference proteome</keyword>
<dbReference type="Pfam" id="PF00155">
    <property type="entry name" value="Aminotran_1_2"/>
    <property type="match status" value="1"/>
</dbReference>
<dbReference type="InterPro" id="IPR051446">
    <property type="entry name" value="HTH_trans_reg/aminotransferase"/>
</dbReference>
<dbReference type="Gene3D" id="1.10.10.10">
    <property type="entry name" value="Winged helix-like DNA-binding domain superfamily/Winged helix DNA-binding domain"/>
    <property type="match status" value="1"/>
</dbReference>
<evidence type="ECO:0000256" key="3">
    <source>
        <dbReference type="ARBA" id="ARBA00007441"/>
    </source>
</evidence>
<dbReference type="Gene3D" id="3.90.1150.10">
    <property type="entry name" value="Aspartate Aminotransferase, domain 1"/>
    <property type="match status" value="1"/>
</dbReference>
<organism evidence="12 13">
    <name type="scientific">Alkaliphilus pronyensis</name>
    <dbReference type="NCBI Taxonomy" id="1482732"/>
    <lineage>
        <taxon>Bacteria</taxon>
        <taxon>Bacillati</taxon>
        <taxon>Bacillota</taxon>
        <taxon>Clostridia</taxon>
        <taxon>Peptostreptococcales</taxon>
        <taxon>Natronincolaceae</taxon>
        <taxon>Alkaliphilus</taxon>
    </lineage>
</organism>
<dbReference type="FunFam" id="3.40.640.10:FF:000053">
    <property type="entry name" value="Aminotransferase, class I"/>
    <property type="match status" value="1"/>
</dbReference>
<comment type="cofactor">
    <cofactor evidence="1">
        <name>pyridoxal 5'-phosphate</name>
        <dbReference type="ChEBI" id="CHEBI:597326"/>
    </cofactor>
</comment>
<evidence type="ECO:0000256" key="2">
    <source>
        <dbReference type="ARBA" id="ARBA00005384"/>
    </source>
</evidence>
<dbReference type="OrthoDB" id="9802328at2"/>
<dbReference type="CDD" id="cd00609">
    <property type="entry name" value="AAT_like"/>
    <property type="match status" value="1"/>
</dbReference>
<keyword evidence="9" id="KW-0238">DNA-binding</keyword>
<dbReference type="InterPro" id="IPR015424">
    <property type="entry name" value="PyrdxlP-dep_Trfase"/>
</dbReference>